<feature type="compositionally biased region" description="Basic and acidic residues" evidence="1">
    <location>
        <begin position="441"/>
        <end position="452"/>
    </location>
</feature>
<dbReference type="EMBL" id="BTFZ01000013">
    <property type="protein sequence ID" value="GMM38090.1"/>
    <property type="molecule type" value="Genomic_DNA"/>
</dbReference>
<dbReference type="CDD" id="cd11395">
    <property type="entry name" value="bHLHzip_SREBP_like"/>
    <property type="match status" value="1"/>
</dbReference>
<feature type="compositionally biased region" description="Polar residues" evidence="1">
    <location>
        <begin position="64"/>
        <end position="80"/>
    </location>
</feature>
<evidence type="ECO:0000259" key="2">
    <source>
        <dbReference type="PROSITE" id="PS50888"/>
    </source>
</evidence>
<feature type="compositionally biased region" description="Basic residues" evidence="1">
    <location>
        <begin position="282"/>
        <end position="301"/>
    </location>
</feature>
<dbReference type="InterPro" id="IPR036638">
    <property type="entry name" value="HLH_DNA-bd_sf"/>
</dbReference>
<gene>
    <name evidence="3" type="ORF">DASC09_054150</name>
</gene>
<proteinExistence type="predicted"/>
<feature type="compositionally biased region" description="Low complexity" evidence="1">
    <location>
        <begin position="267"/>
        <end position="281"/>
    </location>
</feature>
<dbReference type="Pfam" id="PF00010">
    <property type="entry name" value="HLH"/>
    <property type="match status" value="1"/>
</dbReference>
<dbReference type="GeneID" id="90076065"/>
<feature type="region of interest" description="Disordered" evidence="1">
    <location>
        <begin position="197"/>
        <end position="226"/>
    </location>
</feature>
<feature type="compositionally biased region" description="Low complexity" evidence="1">
    <location>
        <begin position="201"/>
        <end position="219"/>
    </location>
</feature>
<feature type="region of interest" description="Disordered" evidence="1">
    <location>
        <begin position="441"/>
        <end position="486"/>
    </location>
</feature>
<dbReference type="InterPro" id="IPR052099">
    <property type="entry name" value="Regulatory_TF_Diverse"/>
</dbReference>
<feature type="region of interest" description="Disordered" evidence="1">
    <location>
        <begin position="267"/>
        <end position="301"/>
    </location>
</feature>
<dbReference type="SUPFAM" id="SSF47459">
    <property type="entry name" value="HLH, helix-loop-helix DNA-binding domain"/>
    <property type="match status" value="1"/>
</dbReference>
<evidence type="ECO:0000313" key="3">
    <source>
        <dbReference type="EMBL" id="GMM38090.1"/>
    </source>
</evidence>
<feature type="domain" description="BHLH" evidence="2">
    <location>
        <begin position="296"/>
        <end position="382"/>
    </location>
</feature>
<accession>A0AAV5QV73</accession>
<dbReference type="RefSeq" id="XP_064855086.1">
    <property type="nucleotide sequence ID" value="XM_064999014.1"/>
</dbReference>
<name>A0AAV5QV73_9ASCO</name>
<reference evidence="3 4" key="1">
    <citation type="journal article" date="2023" name="Elife">
        <title>Identification of key yeast species and microbe-microbe interactions impacting larval growth of Drosophila in the wild.</title>
        <authorList>
            <person name="Mure A."/>
            <person name="Sugiura Y."/>
            <person name="Maeda R."/>
            <person name="Honda K."/>
            <person name="Sakurai N."/>
            <person name="Takahashi Y."/>
            <person name="Watada M."/>
            <person name="Katoh T."/>
            <person name="Gotoh A."/>
            <person name="Gotoh Y."/>
            <person name="Taniguchi I."/>
            <person name="Nakamura K."/>
            <person name="Hayashi T."/>
            <person name="Katayama T."/>
            <person name="Uemura T."/>
            <person name="Hattori Y."/>
        </authorList>
    </citation>
    <scope>NUCLEOTIDE SEQUENCE [LARGE SCALE GENOMIC DNA]</scope>
    <source>
        <strain evidence="3 4">SC-9</strain>
    </source>
</reference>
<feature type="compositionally biased region" description="Low complexity" evidence="1">
    <location>
        <begin position="81"/>
        <end position="108"/>
    </location>
</feature>
<evidence type="ECO:0000256" key="1">
    <source>
        <dbReference type="SAM" id="MobiDB-lite"/>
    </source>
</evidence>
<dbReference type="Gene3D" id="4.10.280.10">
    <property type="entry name" value="Helix-loop-helix DNA-binding domain"/>
    <property type="match status" value="1"/>
</dbReference>
<organism evidence="3 4">
    <name type="scientific">Saccharomycopsis crataegensis</name>
    <dbReference type="NCBI Taxonomy" id="43959"/>
    <lineage>
        <taxon>Eukaryota</taxon>
        <taxon>Fungi</taxon>
        <taxon>Dikarya</taxon>
        <taxon>Ascomycota</taxon>
        <taxon>Saccharomycotina</taxon>
        <taxon>Saccharomycetes</taxon>
        <taxon>Saccharomycopsidaceae</taxon>
        <taxon>Saccharomycopsis</taxon>
    </lineage>
</organism>
<sequence length="499" mass="54206">MTSFKEDLNIWPLSNGNSKFPTAINDQMSEDDEWLNDLIDRKFPNNSNGQNNYMINTDISDYMQNNNNTHSSPSFSMSDATTTTTTSNTNTNTNTYPNSLNNSLTNSPIHGSQVMMNDSSSMSNSIGDLMNFNLDSSISNAPANVASFVSNPTSTTNLQSLMDTNNSNDNKLFANAALKSYSSPNFGLLNLSALSQQDSANNKPQSNTTNTTNTTSPNNHKVTFDFGDNRQKACDSLSSSRSSSVSASVVTSSASASVVTGGAVTTAQEAEVTKPAKSTAAKPKKKRAPRKRLTPHQKQAHNKIEKRYRININTKIANLQQIIPWVMGEKTAFNIGGVVDGTGANIANGSPGTTSSDNEPVEPPKLNKSMILEKAIHYILHLQSETTVLSRQNQYLQSQMMTIGAADAKTPDEMDQVMQSVNGVLGEMSLEEQEKLKLVMQEREKKEQKEEEGSSDPVDEAAANAADTANNKKNNDNKQGNDSIQIKSEFVDSLIQGIL</sequence>
<dbReference type="PANTHER" id="PTHR47336">
    <property type="entry name" value="TRANSCRIPTION FACTOR HMS1-RELATED"/>
    <property type="match status" value="1"/>
</dbReference>
<keyword evidence="4" id="KW-1185">Reference proteome</keyword>
<comment type="caution">
    <text evidence="3">The sequence shown here is derived from an EMBL/GenBank/DDBJ whole genome shotgun (WGS) entry which is preliminary data.</text>
</comment>
<dbReference type="SMART" id="SM00353">
    <property type="entry name" value="HLH"/>
    <property type="match status" value="1"/>
</dbReference>
<dbReference type="GO" id="GO:0046983">
    <property type="term" value="F:protein dimerization activity"/>
    <property type="evidence" value="ECO:0007669"/>
    <property type="project" value="InterPro"/>
</dbReference>
<dbReference type="PANTHER" id="PTHR47336:SF3">
    <property type="entry name" value="SERINE-RICH PROTEIN TYE7"/>
    <property type="match status" value="1"/>
</dbReference>
<feature type="compositionally biased region" description="Low complexity" evidence="1">
    <location>
        <begin position="461"/>
        <end position="472"/>
    </location>
</feature>
<evidence type="ECO:0000313" key="4">
    <source>
        <dbReference type="Proteomes" id="UP001360560"/>
    </source>
</evidence>
<dbReference type="Proteomes" id="UP001360560">
    <property type="component" value="Unassembled WGS sequence"/>
</dbReference>
<protein>
    <submittedName>
        <fullName evidence="3">Tye7 protein</fullName>
    </submittedName>
</protein>
<feature type="region of interest" description="Disordered" evidence="1">
    <location>
        <begin position="64"/>
        <end position="118"/>
    </location>
</feature>
<dbReference type="InterPro" id="IPR011598">
    <property type="entry name" value="bHLH_dom"/>
</dbReference>
<dbReference type="AlphaFoldDB" id="A0AAV5QV73"/>
<dbReference type="PROSITE" id="PS50888">
    <property type="entry name" value="BHLH"/>
    <property type="match status" value="1"/>
</dbReference>